<accession>A0AAW4VRK6</accession>
<dbReference type="PROSITE" id="PS51186">
    <property type="entry name" value="GNAT"/>
    <property type="match status" value="1"/>
</dbReference>
<dbReference type="GO" id="GO:0016747">
    <property type="term" value="F:acyltransferase activity, transferring groups other than amino-acyl groups"/>
    <property type="evidence" value="ECO:0007669"/>
    <property type="project" value="InterPro"/>
</dbReference>
<dbReference type="EMBL" id="JAJDKZ010000016">
    <property type="protein sequence ID" value="MCB8610322.1"/>
    <property type="molecule type" value="Genomic_DNA"/>
</dbReference>
<gene>
    <name evidence="3" type="ORF">LJD69_06915</name>
</gene>
<dbReference type="Pfam" id="PF00583">
    <property type="entry name" value="Acetyltransf_1"/>
    <property type="match status" value="1"/>
</dbReference>
<evidence type="ECO:0000259" key="2">
    <source>
        <dbReference type="PROSITE" id="PS51186"/>
    </source>
</evidence>
<keyword evidence="1" id="KW-0812">Transmembrane</keyword>
<evidence type="ECO:0000313" key="4">
    <source>
        <dbReference type="Proteomes" id="UP001198439"/>
    </source>
</evidence>
<sequence>MAENRALALWALLALIFMILEVIGTKNVLRSFFGIPERFSVFAVTGFNAVLGIYLMGLKEKKMQAKNLIICKEIREYYHDVENLVRDSFWNVYRPDCYEHYLLNQIRNDEDFVSDLDYVMFLNNKIIGQIIFMKALIKIDEGRNLDVMTIGPISIANDFKRQGYGKILIEYALEKARELGCGAVCLEGNIDFYGKVGFDYAKKYGIRYHGLPENEDSSFFLCKELIKGYLDHTRGEYFTPQGYFIDETKVDVFDRQFPSKKKLKMPGQIF</sequence>
<name>A0AAW4VRK6_9FIRM</name>
<evidence type="ECO:0000313" key="3">
    <source>
        <dbReference type="EMBL" id="MCB8610322.1"/>
    </source>
</evidence>
<comment type="caution">
    <text evidence="3">The sequence shown here is derived from an EMBL/GenBank/DDBJ whole genome shotgun (WGS) entry which is preliminary data.</text>
</comment>
<dbReference type="InterPro" id="IPR000182">
    <property type="entry name" value="GNAT_dom"/>
</dbReference>
<dbReference type="Proteomes" id="UP001198439">
    <property type="component" value="Unassembled WGS sequence"/>
</dbReference>
<feature type="transmembrane region" description="Helical" evidence="1">
    <location>
        <begin position="40"/>
        <end position="58"/>
    </location>
</feature>
<feature type="domain" description="N-acetyltransferase" evidence="2">
    <location>
        <begin position="68"/>
        <end position="226"/>
    </location>
</feature>
<proteinExistence type="predicted"/>
<keyword evidence="1" id="KW-0472">Membrane</keyword>
<organism evidence="3 4">
    <name type="scientific">Faecalibacillus faecis</name>
    <dbReference type="NCBI Taxonomy" id="1982628"/>
    <lineage>
        <taxon>Bacteria</taxon>
        <taxon>Bacillati</taxon>
        <taxon>Bacillota</taxon>
        <taxon>Erysipelotrichia</taxon>
        <taxon>Erysipelotrichales</taxon>
        <taxon>Coprobacillaceae</taxon>
        <taxon>Faecalibacillus</taxon>
    </lineage>
</organism>
<protein>
    <submittedName>
        <fullName evidence="3">N-acetyltransferase</fullName>
    </submittedName>
</protein>
<evidence type="ECO:0000256" key="1">
    <source>
        <dbReference type="SAM" id="Phobius"/>
    </source>
</evidence>
<dbReference type="GeneID" id="77470415"/>
<dbReference type="Gene3D" id="3.40.630.30">
    <property type="match status" value="1"/>
</dbReference>
<keyword evidence="1" id="KW-1133">Transmembrane helix</keyword>
<dbReference type="InterPro" id="IPR016181">
    <property type="entry name" value="Acyl_CoA_acyltransferase"/>
</dbReference>
<dbReference type="SUPFAM" id="SSF55729">
    <property type="entry name" value="Acyl-CoA N-acyltransferases (Nat)"/>
    <property type="match status" value="1"/>
</dbReference>
<reference evidence="3" key="1">
    <citation type="submission" date="2021-10" db="EMBL/GenBank/DDBJ databases">
        <title>Collection of gut derived symbiotic bacterial strains cultured from healthy donors.</title>
        <authorList>
            <person name="Lin H."/>
            <person name="Littmann E."/>
            <person name="Kohout C."/>
            <person name="Pamer E.G."/>
        </authorList>
    </citation>
    <scope>NUCLEOTIDE SEQUENCE</scope>
    <source>
        <strain evidence="3">DFI.4.48</strain>
    </source>
</reference>
<dbReference type="RefSeq" id="WP_204638400.1">
    <property type="nucleotide sequence ID" value="NZ_JAJDKR010000012.1"/>
</dbReference>
<dbReference type="CDD" id="cd04301">
    <property type="entry name" value="NAT_SF"/>
    <property type="match status" value="1"/>
</dbReference>
<dbReference type="AlphaFoldDB" id="A0AAW4VRK6"/>